<accession>A0A327KXF6</accession>
<comment type="caution">
    <text evidence="1">The sequence shown here is derived from an EMBL/GenBank/DDBJ whole genome shotgun (WGS) entry which is preliminary data.</text>
</comment>
<evidence type="ECO:0000313" key="1">
    <source>
        <dbReference type="EMBL" id="RAI42981.1"/>
    </source>
</evidence>
<sequence length="220" mass="22999">MAGLLAAGMVGACSSTDEFFNGQPAPPEKSSSTGFADRFRSLFGSSAEAQAAVPAQAQPGGGSTLSSLDVDCPSVDIRQGASTLQMNAPGSDQAMGLRYQATFGRTARQCTVSAGTLAIKIGVQGRLILGPAGGPGETQIPLRYALVKEGIEPKTIWSKLYMLPVQVPPGQPNVPFTHVAEDMVVPVPPPADLDHYVIYVGFDPQGAVHEKKPVRKPRQG</sequence>
<dbReference type="Proteomes" id="UP000249130">
    <property type="component" value="Unassembled WGS sequence"/>
</dbReference>
<organism evidence="1 2">
    <name type="scientific">Rhodoplanes roseus</name>
    <dbReference type="NCBI Taxonomy" id="29409"/>
    <lineage>
        <taxon>Bacteria</taxon>
        <taxon>Pseudomonadati</taxon>
        <taxon>Pseudomonadota</taxon>
        <taxon>Alphaproteobacteria</taxon>
        <taxon>Hyphomicrobiales</taxon>
        <taxon>Nitrobacteraceae</taxon>
        <taxon>Rhodoplanes</taxon>
    </lineage>
</organism>
<keyword evidence="2" id="KW-1185">Reference proteome</keyword>
<dbReference type="AlphaFoldDB" id="A0A327KXF6"/>
<reference evidence="1 2" key="1">
    <citation type="submission" date="2017-07" db="EMBL/GenBank/DDBJ databases">
        <title>Draft Genome Sequences of Select Purple Nonsulfur Bacteria.</title>
        <authorList>
            <person name="Lasarre B."/>
            <person name="Mckinlay J.B."/>
        </authorList>
    </citation>
    <scope>NUCLEOTIDE SEQUENCE [LARGE SCALE GENOMIC DNA]</scope>
    <source>
        <strain evidence="1 2">DSM 5909</strain>
    </source>
</reference>
<proteinExistence type="predicted"/>
<evidence type="ECO:0000313" key="2">
    <source>
        <dbReference type="Proteomes" id="UP000249130"/>
    </source>
</evidence>
<dbReference type="EMBL" id="NPEX01000114">
    <property type="protein sequence ID" value="RAI42981.1"/>
    <property type="molecule type" value="Genomic_DNA"/>
</dbReference>
<name>A0A327KXF6_9BRAD</name>
<protein>
    <recommendedName>
        <fullName evidence="3">Lipoprotein</fullName>
    </recommendedName>
</protein>
<dbReference type="OrthoDB" id="7678486at2"/>
<evidence type="ECO:0008006" key="3">
    <source>
        <dbReference type="Google" id="ProtNLM"/>
    </source>
</evidence>
<dbReference type="RefSeq" id="WP_146604506.1">
    <property type="nucleotide sequence ID" value="NZ_NPEX01000114.1"/>
</dbReference>
<gene>
    <name evidence="1" type="ORF">CH341_16745</name>
</gene>